<evidence type="ECO:0000313" key="4">
    <source>
        <dbReference type="EMBL" id="ABK16491.1"/>
    </source>
</evidence>
<gene>
    <name evidence="4" type="ordered locus">Sfum_0793</name>
</gene>
<dbReference type="InParanoid" id="A0LGD9"/>
<keyword evidence="2" id="KW-0812">Transmembrane</keyword>
<organism evidence="4 5">
    <name type="scientific">Syntrophobacter fumaroxidans (strain DSM 10017 / MPOB)</name>
    <dbReference type="NCBI Taxonomy" id="335543"/>
    <lineage>
        <taxon>Bacteria</taxon>
        <taxon>Pseudomonadati</taxon>
        <taxon>Thermodesulfobacteriota</taxon>
        <taxon>Syntrophobacteria</taxon>
        <taxon>Syntrophobacterales</taxon>
        <taxon>Syntrophobacteraceae</taxon>
        <taxon>Syntrophobacter</taxon>
    </lineage>
</organism>
<dbReference type="eggNOG" id="COG2148">
    <property type="taxonomic scope" value="Bacteria"/>
</dbReference>
<dbReference type="STRING" id="335543.Sfum_0793"/>
<reference evidence="4 5" key="1">
    <citation type="submission" date="2006-10" db="EMBL/GenBank/DDBJ databases">
        <title>Complete sequence of Syntrophobacter fumaroxidans MPOB.</title>
        <authorList>
            <consortium name="US DOE Joint Genome Institute"/>
            <person name="Copeland A."/>
            <person name="Lucas S."/>
            <person name="Lapidus A."/>
            <person name="Barry K."/>
            <person name="Detter J.C."/>
            <person name="Glavina del Rio T."/>
            <person name="Hammon N."/>
            <person name="Israni S."/>
            <person name="Pitluck S."/>
            <person name="Goltsman E.G."/>
            <person name="Martinez M."/>
            <person name="Schmutz J."/>
            <person name="Larimer F."/>
            <person name="Land M."/>
            <person name="Hauser L."/>
            <person name="Kyrpides N."/>
            <person name="Kim E."/>
            <person name="Boone D.R."/>
            <person name="Brockman F."/>
            <person name="Culley D."/>
            <person name="Ferry J."/>
            <person name="Gunsalus R."/>
            <person name="McInerney M.J."/>
            <person name="Morrison M."/>
            <person name="Plugge C."/>
            <person name="Rohlin L."/>
            <person name="Scholten J."/>
            <person name="Sieber J."/>
            <person name="Stams A.J.M."/>
            <person name="Worm P."/>
            <person name="Henstra A.M."/>
            <person name="Richardson P."/>
        </authorList>
    </citation>
    <scope>NUCLEOTIDE SEQUENCE [LARGE SCALE GENOMIC DNA]</scope>
    <source>
        <strain evidence="5">DSM 10017 / MPOB</strain>
    </source>
</reference>
<evidence type="ECO:0000259" key="3">
    <source>
        <dbReference type="Pfam" id="PF02397"/>
    </source>
</evidence>
<feature type="domain" description="Bacterial sugar transferase" evidence="3">
    <location>
        <begin position="27"/>
        <end position="214"/>
    </location>
</feature>
<sequence>MRQSANRTISEGMQRYLSISAFDRFLKRTFDVVVSAVGLTALSWVILLSYVIASIDTGMNGFFVQTRIGKHGRPFPLIKIRTMRPICGHDTVVTTTHDPRITRIGGLLRKMKVDELPQLFNVLVGHMSFVGPRPDVPGFADCLEGDDRIILSVRPGITGPATLRFRDEERELAGQADPEEYNREVIYPEKVRLNKLYVRNYSFTQDIRYILATLFG</sequence>
<keyword evidence="2" id="KW-0472">Membrane</keyword>
<dbReference type="PANTHER" id="PTHR30576">
    <property type="entry name" value="COLANIC BIOSYNTHESIS UDP-GLUCOSE LIPID CARRIER TRANSFERASE"/>
    <property type="match status" value="1"/>
</dbReference>
<dbReference type="Proteomes" id="UP000001784">
    <property type="component" value="Chromosome"/>
</dbReference>
<evidence type="ECO:0000313" key="5">
    <source>
        <dbReference type="Proteomes" id="UP000001784"/>
    </source>
</evidence>
<feature type="transmembrane region" description="Helical" evidence="2">
    <location>
        <begin position="32"/>
        <end position="53"/>
    </location>
</feature>
<dbReference type="Pfam" id="PF02397">
    <property type="entry name" value="Bac_transf"/>
    <property type="match status" value="1"/>
</dbReference>
<keyword evidence="2" id="KW-1133">Transmembrane helix</keyword>
<keyword evidence="4" id="KW-0808">Transferase</keyword>
<keyword evidence="5" id="KW-1185">Reference proteome</keyword>
<dbReference type="InterPro" id="IPR003362">
    <property type="entry name" value="Bact_transf"/>
</dbReference>
<accession>A0LGD9</accession>
<comment type="similarity">
    <text evidence="1">Belongs to the bacterial sugar transferase family.</text>
</comment>
<dbReference type="KEGG" id="sfu:Sfum_0793"/>
<dbReference type="HOGENOM" id="CLU_024920_1_2_7"/>
<proteinExistence type="inferred from homology"/>
<evidence type="ECO:0000256" key="1">
    <source>
        <dbReference type="ARBA" id="ARBA00006464"/>
    </source>
</evidence>
<protein>
    <submittedName>
        <fullName evidence="4">Sugar transferase</fullName>
    </submittedName>
</protein>
<name>A0LGD9_SYNFM</name>
<dbReference type="GO" id="GO:0016780">
    <property type="term" value="F:phosphotransferase activity, for other substituted phosphate groups"/>
    <property type="evidence" value="ECO:0007669"/>
    <property type="project" value="TreeGrafter"/>
</dbReference>
<dbReference type="PANTHER" id="PTHR30576:SF20">
    <property type="entry name" value="QUINOVOSAMINEPHOSPHOTRANSFERAE-RELATED"/>
    <property type="match status" value="1"/>
</dbReference>
<evidence type="ECO:0000256" key="2">
    <source>
        <dbReference type="SAM" id="Phobius"/>
    </source>
</evidence>
<dbReference type="EMBL" id="CP000478">
    <property type="protein sequence ID" value="ABK16491.1"/>
    <property type="molecule type" value="Genomic_DNA"/>
</dbReference>
<dbReference type="AlphaFoldDB" id="A0LGD9"/>